<dbReference type="InterPro" id="IPR002182">
    <property type="entry name" value="NB-ARC"/>
</dbReference>
<evidence type="ECO:0000256" key="3">
    <source>
        <dbReference type="ARBA" id="ARBA00022737"/>
    </source>
</evidence>
<sequence>MAAFWGLLTQKLASVTAVGRRQQQDERSELVWLQRVLPHLRATLWDAERSQNKDEALLLWLQEIKDVVCEAEDVIDGLEYKELRRRVKDRRGQRAGGSRRSPLPSAMVLRINEIRRRLEDIVKGRKGLGIGDLSNRGEQEVAQRRMLQQTSSLMKEGEVLGRGEEKEEVIGFLLSSDDEITPSTVAITGMGGLGKTTLAQFVYNDRRVEGHFNLKMWVCTNADYDVVKLTSEILGSTGYDMRFLWGVENLDVYQRKLMEILKGKRFLLVIDNLWDANHGKWQCLSAPLFHGEKGSKVLITTRDTRVAKILQTRKMVELEDQRDLEGLCVYRRLRTLTFHFPHDSRFKIPHGLFQALTCLRVLDLSCGGIENLPYSIGKLRHLRYLDLRRNNFRNLPESLSCLYLLQTLKLKGCHQLQNLPQGMSNLINLRHLEVESRLLSGLDGIGKLTCLQELESFSIPQGNGIKIDDLKNMNELRGTLSIHNLHRVRSKEEAAGAMLHSKKHIRRLKLEWRWGVFAECGNSNLLQVLEALVPPANLKELDIKGYDGERCPSWIADHAINKLESLCLTICRNLNSIPLIWCLPFLKRMEIVDCPQLRALPPLPTTLQELLIRRLELVELPDFYQPQEPAAAGVINSTPSLSTLRIESCNALASLKQGLLQHHLRNLSVLSIENCGRLVHWPEAAGFQATLLSLQEELSLKGCSKLTAFPGGSTLSTSLKKLTVMGSPGVVNAPLFAQLHNLSSESVVQVRKGYANLACCSEEALQNLKTVDCLEIDEVGVEEDGDFSYPAQAIALVFHTVRVWSWRLDNWVIAWRVQIHCRRPSTLRRSVAVRVLPLAEAVGSSSPTSLVPPEQEWWERLSPSTRRAAAIPDEHGNSLISEFLEDHHVHHFPWVSSLRWLVLAANRVCLRGASPSFNPASLEGLWISRCGGTRQLLTDGLLCQLTGLNELQFFDCPDLKLQSLQEVLCSLPSLRHLTIEKCPGLSSSLTSPRSQNSSHVASKTHTLQTLFVDDIDLLGAAQFVDAQLGSLRGLHIWYASDAAFSTAVAGGLGSLGRSIQHLSIMGCPNLKHLPTDLRSLLPSLRALAIGHCPVLQCLPEQALPASLEILVVNNCALLFGDQERSQREYQQDKDWSKVRHVPVIVIDEIK</sequence>
<keyword evidence="3" id="KW-0677">Repeat</keyword>
<gene>
    <name evidence="10" type="ORF">Taro_051095</name>
</gene>
<evidence type="ECO:0000259" key="7">
    <source>
        <dbReference type="Pfam" id="PF00931"/>
    </source>
</evidence>
<keyword evidence="11" id="KW-1185">Reference proteome</keyword>
<feature type="domain" description="NB-ARC" evidence="7">
    <location>
        <begin position="165"/>
        <end position="313"/>
    </location>
</feature>
<dbReference type="EMBL" id="NMUH01007977">
    <property type="protein sequence ID" value="MQM18108.1"/>
    <property type="molecule type" value="Genomic_DNA"/>
</dbReference>
<dbReference type="PANTHER" id="PTHR36766">
    <property type="entry name" value="PLANT BROAD-SPECTRUM MILDEW RESISTANCE PROTEIN RPW8"/>
    <property type="match status" value="1"/>
</dbReference>
<dbReference type="InterPro" id="IPR027417">
    <property type="entry name" value="P-loop_NTPase"/>
</dbReference>
<dbReference type="GO" id="GO:0006952">
    <property type="term" value="P:defense response"/>
    <property type="evidence" value="ECO:0007669"/>
    <property type="project" value="UniProtKB-KW"/>
</dbReference>
<dbReference type="SUPFAM" id="SSF52540">
    <property type="entry name" value="P-loop containing nucleoside triphosphate hydrolases"/>
    <property type="match status" value="1"/>
</dbReference>
<comment type="similarity">
    <text evidence="1">Belongs to the disease resistance NB-LRR family.</text>
</comment>
<dbReference type="PRINTS" id="PR00364">
    <property type="entry name" value="DISEASERSIST"/>
</dbReference>
<dbReference type="PANTHER" id="PTHR36766:SF40">
    <property type="entry name" value="DISEASE RESISTANCE PROTEIN RGA3"/>
    <property type="match status" value="1"/>
</dbReference>
<evidence type="ECO:0000256" key="2">
    <source>
        <dbReference type="ARBA" id="ARBA00022614"/>
    </source>
</evidence>
<feature type="domain" description="R13L1/DRL21-like LRR repeat region" evidence="9">
    <location>
        <begin position="467"/>
        <end position="594"/>
    </location>
</feature>
<dbReference type="PROSITE" id="PS51450">
    <property type="entry name" value="LRR"/>
    <property type="match status" value="1"/>
</dbReference>
<dbReference type="InterPro" id="IPR032675">
    <property type="entry name" value="LRR_dom_sf"/>
</dbReference>
<dbReference type="Gene3D" id="1.20.5.4130">
    <property type="match status" value="1"/>
</dbReference>
<dbReference type="Proteomes" id="UP000652761">
    <property type="component" value="Unassembled WGS sequence"/>
</dbReference>
<dbReference type="Pfam" id="PF25019">
    <property type="entry name" value="LRR_R13L1-DRL21"/>
    <property type="match status" value="1"/>
</dbReference>
<evidence type="ECO:0000313" key="10">
    <source>
        <dbReference type="EMBL" id="MQM18108.1"/>
    </source>
</evidence>
<dbReference type="GO" id="GO:0005524">
    <property type="term" value="F:ATP binding"/>
    <property type="evidence" value="ECO:0007669"/>
    <property type="project" value="UniProtKB-KW"/>
</dbReference>
<dbReference type="Pfam" id="PF00931">
    <property type="entry name" value="NB-ARC"/>
    <property type="match status" value="1"/>
</dbReference>
<protein>
    <recommendedName>
        <fullName evidence="12">Disease resistance RPP13-like protein 1</fullName>
    </recommendedName>
</protein>
<accession>A0A843XF26</accession>
<evidence type="ECO:0000313" key="11">
    <source>
        <dbReference type="Proteomes" id="UP000652761"/>
    </source>
</evidence>
<dbReference type="InterPro" id="IPR001611">
    <property type="entry name" value="Leu-rich_rpt"/>
</dbReference>
<name>A0A843XF26_COLES</name>
<reference evidence="10" key="1">
    <citation type="submission" date="2017-07" db="EMBL/GenBank/DDBJ databases">
        <title>Taro Niue Genome Assembly and Annotation.</title>
        <authorList>
            <person name="Atibalentja N."/>
            <person name="Keating K."/>
            <person name="Fields C.J."/>
        </authorList>
    </citation>
    <scope>NUCLEOTIDE SEQUENCE</scope>
    <source>
        <strain evidence="10">Niue_2</strain>
        <tissue evidence="10">Leaf</tissue>
    </source>
</reference>
<dbReference type="OrthoDB" id="786390at2759"/>
<evidence type="ECO:0008006" key="12">
    <source>
        <dbReference type="Google" id="ProtNLM"/>
    </source>
</evidence>
<keyword evidence="4" id="KW-0547">Nucleotide-binding</keyword>
<dbReference type="Pfam" id="PF18052">
    <property type="entry name" value="Rx_N"/>
    <property type="match status" value="1"/>
</dbReference>
<evidence type="ECO:0000259" key="9">
    <source>
        <dbReference type="Pfam" id="PF25019"/>
    </source>
</evidence>
<evidence type="ECO:0000256" key="5">
    <source>
        <dbReference type="ARBA" id="ARBA00022821"/>
    </source>
</evidence>
<dbReference type="FunFam" id="3.40.50.300:FF:001091">
    <property type="entry name" value="Probable disease resistance protein At1g61300"/>
    <property type="match status" value="1"/>
</dbReference>
<dbReference type="InterPro" id="IPR041118">
    <property type="entry name" value="Rx_N"/>
</dbReference>
<evidence type="ECO:0000256" key="4">
    <source>
        <dbReference type="ARBA" id="ARBA00022741"/>
    </source>
</evidence>
<evidence type="ECO:0000259" key="8">
    <source>
        <dbReference type="Pfam" id="PF18052"/>
    </source>
</evidence>
<keyword evidence="5" id="KW-0611">Plant defense</keyword>
<keyword evidence="6" id="KW-0067">ATP-binding</keyword>
<dbReference type="SMART" id="SM00364">
    <property type="entry name" value="LRR_BAC"/>
    <property type="match status" value="2"/>
</dbReference>
<dbReference type="GO" id="GO:0043531">
    <property type="term" value="F:ADP binding"/>
    <property type="evidence" value="ECO:0007669"/>
    <property type="project" value="InterPro"/>
</dbReference>
<proteinExistence type="inferred from homology"/>
<dbReference type="InterPro" id="IPR056789">
    <property type="entry name" value="LRR_R13L1-DRL21"/>
</dbReference>
<evidence type="ECO:0000256" key="6">
    <source>
        <dbReference type="ARBA" id="ARBA00022840"/>
    </source>
</evidence>
<keyword evidence="2" id="KW-0433">Leucine-rich repeat</keyword>
<feature type="domain" description="Disease resistance N-terminal" evidence="8">
    <location>
        <begin position="8"/>
        <end position="91"/>
    </location>
</feature>
<dbReference type="Gene3D" id="3.80.10.10">
    <property type="entry name" value="Ribonuclease Inhibitor"/>
    <property type="match status" value="3"/>
</dbReference>
<dbReference type="SUPFAM" id="SSF52058">
    <property type="entry name" value="L domain-like"/>
    <property type="match status" value="2"/>
</dbReference>
<dbReference type="InterPro" id="IPR038005">
    <property type="entry name" value="RX-like_CC"/>
</dbReference>
<dbReference type="AlphaFoldDB" id="A0A843XF26"/>
<comment type="caution">
    <text evidence="10">The sequence shown here is derived from an EMBL/GenBank/DDBJ whole genome shotgun (WGS) entry which is preliminary data.</text>
</comment>
<dbReference type="Pfam" id="PF13855">
    <property type="entry name" value="LRR_8"/>
    <property type="match status" value="1"/>
</dbReference>
<dbReference type="GO" id="GO:0051707">
    <property type="term" value="P:response to other organism"/>
    <property type="evidence" value="ECO:0007669"/>
    <property type="project" value="UniProtKB-ARBA"/>
</dbReference>
<organism evidence="10 11">
    <name type="scientific">Colocasia esculenta</name>
    <name type="common">Wild taro</name>
    <name type="synonym">Arum esculentum</name>
    <dbReference type="NCBI Taxonomy" id="4460"/>
    <lineage>
        <taxon>Eukaryota</taxon>
        <taxon>Viridiplantae</taxon>
        <taxon>Streptophyta</taxon>
        <taxon>Embryophyta</taxon>
        <taxon>Tracheophyta</taxon>
        <taxon>Spermatophyta</taxon>
        <taxon>Magnoliopsida</taxon>
        <taxon>Liliopsida</taxon>
        <taxon>Araceae</taxon>
        <taxon>Aroideae</taxon>
        <taxon>Colocasieae</taxon>
        <taxon>Colocasia</taxon>
    </lineage>
</organism>
<evidence type="ECO:0000256" key="1">
    <source>
        <dbReference type="ARBA" id="ARBA00008894"/>
    </source>
</evidence>
<dbReference type="CDD" id="cd14798">
    <property type="entry name" value="RX-CC_like"/>
    <property type="match status" value="1"/>
</dbReference>
<dbReference type="Gene3D" id="3.40.50.300">
    <property type="entry name" value="P-loop containing nucleotide triphosphate hydrolases"/>
    <property type="match status" value="1"/>
</dbReference>